<organism evidence="2 3">
    <name type="scientific">Labilithrix luteola</name>
    <dbReference type="NCBI Taxonomy" id="1391654"/>
    <lineage>
        <taxon>Bacteria</taxon>
        <taxon>Pseudomonadati</taxon>
        <taxon>Myxococcota</taxon>
        <taxon>Polyangia</taxon>
        <taxon>Polyangiales</taxon>
        <taxon>Labilitrichaceae</taxon>
        <taxon>Labilithrix</taxon>
    </lineage>
</organism>
<evidence type="ECO:0000313" key="3">
    <source>
        <dbReference type="Proteomes" id="UP000064967"/>
    </source>
</evidence>
<evidence type="ECO:0000313" key="2">
    <source>
        <dbReference type="EMBL" id="AKU96496.1"/>
    </source>
</evidence>
<dbReference type="EMBL" id="CP012333">
    <property type="protein sequence ID" value="AKU96496.1"/>
    <property type="molecule type" value="Genomic_DNA"/>
</dbReference>
<name>A0A0K1PSZ5_9BACT</name>
<feature type="region of interest" description="Disordered" evidence="1">
    <location>
        <begin position="100"/>
        <end position="154"/>
    </location>
</feature>
<protein>
    <submittedName>
        <fullName evidence="2">Uncharacterized protein</fullName>
    </submittedName>
</protein>
<keyword evidence="3" id="KW-1185">Reference proteome</keyword>
<dbReference type="Proteomes" id="UP000064967">
    <property type="component" value="Chromosome"/>
</dbReference>
<sequence length="221" mass="23578">MPGRVGQRRRRDGRTANGLARGARVHSGLDCRKRRIRHVHGDAIEGEVACRRIDRSADRRRATAGTLLDLTREAGTPAGSTAIAITITAENAASAAIGRRTATSRSERGLARGAAGCNESETTKNCSRSPKHVHGLNLTESTSNHTGKRAPREIRSETGRWCTAVAPSRPVDVRRVFRAPIEVVAATVAEESTPTGRSRQHGQSVESASTGCSREASRAGT</sequence>
<gene>
    <name evidence="2" type="ORF">AKJ09_03160</name>
</gene>
<feature type="region of interest" description="Disordered" evidence="1">
    <location>
        <begin position="188"/>
        <end position="221"/>
    </location>
</feature>
<dbReference type="AlphaFoldDB" id="A0A0K1PSZ5"/>
<accession>A0A0K1PSZ5</accession>
<feature type="compositionally biased region" description="Polar residues" evidence="1">
    <location>
        <begin position="190"/>
        <end position="212"/>
    </location>
</feature>
<proteinExistence type="predicted"/>
<evidence type="ECO:0000256" key="1">
    <source>
        <dbReference type="SAM" id="MobiDB-lite"/>
    </source>
</evidence>
<dbReference type="STRING" id="1391654.AKJ09_03160"/>
<feature type="compositionally biased region" description="Polar residues" evidence="1">
    <location>
        <begin position="119"/>
        <end position="128"/>
    </location>
</feature>
<reference evidence="2 3" key="1">
    <citation type="submission" date="2015-08" db="EMBL/GenBank/DDBJ databases">
        <authorList>
            <person name="Babu N.S."/>
            <person name="Beckwith C.J."/>
            <person name="Beseler K.G."/>
            <person name="Brison A."/>
            <person name="Carone J.V."/>
            <person name="Caskin T.P."/>
            <person name="Diamond M."/>
            <person name="Durham M.E."/>
            <person name="Foxe J.M."/>
            <person name="Go M."/>
            <person name="Henderson B.A."/>
            <person name="Jones I.B."/>
            <person name="McGettigan J.A."/>
            <person name="Micheletti S.J."/>
            <person name="Nasrallah M.E."/>
            <person name="Ortiz D."/>
            <person name="Piller C.R."/>
            <person name="Privatt S.R."/>
            <person name="Schneider S.L."/>
            <person name="Sharp S."/>
            <person name="Smith T.C."/>
            <person name="Stanton J.D."/>
            <person name="Ullery H.E."/>
            <person name="Wilson R.J."/>
            <person name="Serrano M.G."/>
            <person name="Buck G."/>
            <person name="Lee V."/>
            <person name="Wang Y."/>
            <person name="Carvalho R."/>
            <person name="Voegtly L."/>
            <person name="Shi R."/>
            <person name="Duckworth R."/>
            <person name="Johnson A."/>
            <person name="Loviza R."/>
            <person name="Walstead R."/>
            <person name="Shah Z."/>
            <person name="Kiflezghi M."/>
            <person name="Wade K."/>
            <person name="Ball S.L."/>
            <person name="Bradley K.W."/>
            <person name="Asai D.J."/>
            <person name="Bowman C.A."/>
            <person name="Russell D.A."/>
            <person name="Pope W.H."/>
            <person name="Jacobs-Sera D."/>
            <person name="Hendrix R.W."/>
            <person name="Hatfull G.F."/>
        </authorList>
    </citation>
    <scope>NUCLEOTIDE SEQUENCE [LARGE SCALE GENOMIC DNA]</scope>
    <source>
        <strain evidence="2 3">DSM 27648</strain>
    </source>
</reference>
<dbReference type="KEGG" id="llu:AKJ09_03160"/>